<protein>
    <submittedName>
        <fullName evidence="3">Unannotated protein</fullName>
    </submittedName>
</protein>
<evidence type="ECO:0000313" key="8">
    <source>
        <dbReference type="EMBL" id="CAB4861047.1"/>
    </source>
</evidence>
<dbReference type="EMBL" id="CAEZXO010000001">
    <property type="protein sequence ID" value="CAB4683280.1"/>
    <property type="molecule type" value="Genomic_DNA"/>
</dbReference>
<evidence type="ECO:0000313" key="11">
    <source>
        <dbReference type="EMBL" id="CAB5070040.1"/>
    </source>
</evidence>
<dbReference type="PIRSF" id="PIRSF012702">
    <property type="entry name" value="UCP012702"/>
    <property type="match status" value="1"/>
</dbReference>
<dbReference type="EMBL" id="CAFBQX010000001">
    <property type="protein sequence ID" value="CAB5070040.1"/>
    <property type="molecule type" value="Genomic_DNA"/>
</dbReference>
<dbReference type="Pfam" id="PF07171">
    <property type="entry name" value="MlrC_C"/>
    <property type="match status" value="1"/>
</dbReference>
<dbReference type="EMBL" id="CAEZZW010000001">
    <property type="protein sequence ID" value="CAB4770865.1"/>
    <property type="molecule type" value="Genomic_DNA"/>
</dbReference>
<organism evidence="3">
    <name type="scientific">freshwater metagenome</name>
    <dbReference type="NCBI Taxonomy" id="449393"/>
    <lineage>
        <taxon>unclassified sequences</taxon>
        <taxon>metagenomes</taxon>
        <taxon>ecological metagenomes</taxon>
    </lineage>
</organism>
<name>A0A6J5ZBE7_9ZZZZ</name>
<dbReference type="EMBL" id="CAFBNH010000003">
    <property type="protein sequence ID" value="CAB4940847.1"/>
    <property type="molecule type" value="Genomic_DNA"/>
</dbReference>
<evidence type="ECO:0000259" key="2">
    <source>
        <dbReference type="Pfam" id="PF07364"/>
    </source>
</evidence>
<dbReference type="EMBL" id="CAFABH010000001">
    <property type="protein sequence ID" value="CAB4818153.1"/>
    <property type="molecule type" value="Genomic_DNA"/>
</dbReference>
<evidence type="ECO:0000313" key="7">
    <source>
        <dbReference type="EMBL" id="CAB4818153.1"/>
    </source>
</evidence>
<evidence type="ECO:0000313" key="3">
    <source>
        <dbReference type="EMBL" id="CAB4339995.1"/>
    </source>
</evidence>
<evidence type="ECO:0000313" key="4">
    <source>
        <dbReference type="EMBL" id="CAB4683280.1"/>
    </source>
</evidence>
<evidence type="ECO:0000313" key="9">
    <source>
        <dbReference type="EMBL" id="CAB4940847.1"/>
    </source>
</evidence>
<dbReference type="InterPro" id="IPR009197">
    <property type="entry name" value="MlrC"/>
</dbReference>
<gene>
    <name evidence="4" type="ORF">UFOPK2510_00096</name>
    <name evidence="5" type="ORF">UFOPK2718_01377</name>
    <name evidence="6" type="ORF">UFOPK2936_00180</name>
    <name evidence="7" type="ORF">UFOPK3174_00033</name>
    <name evidence="8" type="ORF">UFOPK3328_00481</name>
    <name evidence="9" type="ORF">UFOPK3779_00516</name>
    <name evidence="10" type="ORF">UFOPK3913_00417</name>
    <name evidence="3" type="ORF">UFOPK4107_00915</name>
    <name evidence="11" type="ORF">UFOPK4403_00249</name>
</gene>
<evidence type="ECO:0000313" key="6">
    <source>
        <dbReference type="EMBL" id="CAB4770865.1"/>
    </source>
</evidence>
<proteinExistence type="predicted"/>
<evidence type="ECO:0000313" key="10">
    <source>
        <dbReference type="EMBL" id="CAB4971027.1"/>
    </source>
</evidence>
<dbReference type="InterPro" id="IPR010799">
    <property type="entry name" value="MlrC_C"/>
</dbReference>
<dbReference type="Pfam" id="PF07364">
    <property type="entry name" value="DUF1485"/>
    <property type="match status" value="1"/>
</dbReference>
<dbReference type="InterPro" id="IPR015995">
    <property type="entry name" value="MlrC_N"/>
</dbReference>
<dbReference type="EMBL" id="CAFBLD010000003">
    <property type="protein sequence ID" value="CAB4861047.1"/>
    <property type="molecule type" value="Genomic_DNA"/>
</dbReference>
<dbReference type="AlphaFoldDB" id="A0A6J5ZBE7"/>
<sequence>MNELKGKKVAVAGLTFESNSFAPGLTEIDQFERYLMVEGPGVLTSGLGKDEIAGATKIAHDAGIELVPTFSADGGCGATVSDAAYAILKARLLASLSKVLDQVDGVYLRLHGAMTTQSCEDVEGDVIASIRELVCPNFPIAVSTDFHAHFTDKMAKGTDLISGYQTCPHIDFYETGARAMKLMVAALTDGGKPVLTYRKLKLLASSEGHDTSDGPMREVLDRLHEMEKIPGVLDATVYCTQPWLEVEELGWTAVVVTENDPDLGRKLADELAAMMWDRRERVMYSKRDVTEVLEHIQKTPSSQRPYVLADGSDSPSAGSSGDSSYLLANLLKTPIDDEVFMTMTDAAAVLAMVKAGIGGEVSVSLGGTIAPNFFTPVAVTGKVITLCDGVYQSKYPSKMMNSGITGVLRVGKINIVLTSKPAFMLDYQLYLRVGLDVTTAKIVQVKSAGSYRAYYAPLAYECIDFASPGASDSRLPKLPFTKPRRPLWPFDRDIVDGWY</sequence>
<feature type="domain" description="Microcystin LR degradation protein MlrC N-terminal" evidence="2">
    <location>
        <begin position="8"/>
        <end position="295"/>
    </location>
</feature>
<evidence type="ECO:0000313" key="5">
    <source>
        <dbReference type="EMBL" id="CAB4732850.1"/>
    </source>
</evidence>
<feature type="domain" description="Microcystin LR degradation protein MlrC C-terminal" evidence="1">
    <location>
        <begin position="308"/>
        <end position="482"/>
    </location>
</feature>
<dbReference type="EMBL" id="CAEZYM010000016">
    <property type="protein sequence ID" value="CAB4732850.1"/>
    <property type="molecule type" value="Genomic_DNA"/>
</dbReference>
<dbReference type="EMBL" id="CAESAE010000005">
    <property type="protein sequence ID" value="CAB4339995.1"/>
    <property type="molecule type" value="Genomic_DNA"/>
</dbReference>
<evidence type="ECO:0000259" key="1">
    <source>
        <dbReference type="Pfam" id="PF07171"/>
    </source>
</evidence>
<dbReference type="EMBL" id="CAFBOC010000003">
    <property type="protein sequence ID" value="CAB4971027.1"/>
    <property type="molecule type" value="Genomic_DNA"/>
</dbReference>
<reference evidence="3" key="1">
    <citation type="submission" date="2020-05" db="EMBL/GenBank/DDBJ databases">
        <authorList>
            <person name="Chiriac C."/>
            <person name="Salcher M."/>
            <person name="Ghai R."/>
            <person name="Kavagutti S V."/>
        </authorList>
    </citation>
    <scope>NUCLEOTIDE SEQUENCE</scope>
</reference>
<accession>A0A6J5ZBE7</accession>